<gene>
    <name evidence="2" type="ORF">PN451_10790</name>
</gene>
<feature type="transmembrane region" description="Helical" evidence="1">
    <location>
        <begin position="32"/>
        <end position="50"/>
    </location>
</feature>
<dbReference type="RefSeq" id="WP_271796129.1">
    <property type="nucleotide sequence ID" value="NZ_JAQMUC010000060.1"/>
</dbReference>
<evidence type="ECO:0000313" key="3">
    <source>
        <dbReference type="Proteomes" id="UP001211249"/>
    </source>
</evidence>
<proteinExistence type="predicted"/>
<dbReference type="EMBL" id="JAQMUC010000060">
    <property type="protein sequence ID" value="MDB9536308.1"/>
    <property type="molecule type" value="Genomic_DNA"/>
</dbReference>
<sequence>MTGDRRYATGTGDRCYATGTGATPRGQGKKQIIYLLPITYSLFPIPYYLFPIP</sequence>
<keyword evidence="3" id="KW-1185">Reference proteome</keyword>
<keyword evidence="1" id="KW-0472">Membrane</keyword>
<evidence type="ECO:0000256" key="1">
    <source>
        <dbReference type="SAM" id="Phobius"/>
    </source>
</evidence>
<protein>
    <submittedName>
        <fullName evidence="2">Uncharacterized protein</fullName>
    </submittedName>
</protein>
<keyword evidence="1" id="KW-0812">Transmembrane</keyword>
<dbReference type="Proteomes" id="UP001211249">
    <property type="component" value="Unassembled WGS sequence"/>
</dbReference>
<evidence type="ECO:0000313" key="2">
    <source>
        <dbReference type="EMBL" id="MDB9536308.1"/>
    </source>
</evidence>
<accession>A0ABT5AHT0</accession>
<keyword evidence="1" id="KW-1133">Transmembrane helix</keyword>
<comment type="caution">
    <text evidence="2">The sequence shown here is derived from an EMBL/GenBank/DDBJ whole genome shotgun (WGS) entry which is preliminary data.</text>
</comment>
<name>A0ABT5AHT0_9CYAN</name>
<reference evidence="2 3" key="1">
    <citation type="submission" date="2023-01" db="EMBL/GenBank/DDBJ databases">
        <title>Genomes from the Australian National Cyanobacteria Reference Collection.</title>
        <authorList>
            <person name="Willis A."/>
            <person name="Lee E.M.F."/>
        </authorList>
    </citation>
    <scope>NUCLEOTIDE SEQUENCE [LARGE SCALE GENOMIC DNA]</scope>
    <source>
        <strain evidence="2 3">CS-1226</strain>
    </source>
</reference>
<organism evidence="2 3">
    <name type="scientific">Dolichospermum planctonicum CS-1226</name>
    <dbReference type="NCBI Taxonomy" id="3021751"/>
    <lineage>
        <taxon>Bacteria</taxon>
        <taxon>Bacillati</taxon>
        <taxon>Cyanobacteriota</taxon>
        <taxon>Cyanophyceae</taxon>
        <taxon>Nostocales</taxon>
        <taxon>Aphanizomenonaceae</taxon>
        <taxon>Dolichospermum</taxon>
        <taxon>Dolichospermum planctonicum</taxon>
    </lineage>
</organism>